<dbReference type="HOGENOM" id="CLU_870752_0_0_0"/>
<evidence type="ECO:0000256" key="1">
    <source>
        <dbReference type="SAM" id="MobiDB-lite"/>
    </source>
</evidence>
<proteinExistence type="predicted"/>
<accession>Q9RV01</accession>
<feature type="compositionally biased region" description="Polar residues" evidence="1">
    <location>
        <begin position="161"/>
        <end position="172"/>
    </location>
</feature>
<evidence type="ECO:0000313" key="3">
    <source>
        <dbReference type="Proteomes" id="UP000002524"/>
    </source>
</evidence>
<dbReference type="InParanoid" id="Q9RV01"/>
<name>Q9RV01_DEIRA</name>
<dbReference type="AlphaFoldDB" id="Q9RV01"/>
<feature type="region of interest" description="Disordered" evidence="1">
    <location>
        <begin position="259"/>
        <end position="293"/>
    </location>
</feature>
<gene>
    <name evidence="2" type="ordered locus">DR_1229</name>
</gene>
<dbReference type="EMBL" id="AE000513">
    <property type="protein sequence ID" value="AAF10810.1"/>
    <property type="molecule type" value="Genomic_DNA"/>
</dbReference>
<evidence type="ECO:0000313" key="2">
    <source>
        <dbReference type="EMBL" id="AAF10810.1"/>
    </source>
</evidence>
<feature type="compositionally biased region" description="Low complexity" evidence="1">
    <location>
        <begin position="281"/>
        <end position="293"/>
    </location>
</feature>
<organism evidence="2 3">
    <name type="scientific">Deinococcus radiodurans (strain ATCC 13939 / DSM 20539 / JCM 16871 / CCUG 27074 / LMG 4051 / NBRC 15346 / NCIMB 9279 / VKM B-1422 / R1)</name>
    <dbReference type="NCBI Taxonomy" id="243230"/>
    <lineage>
        <taxon>Bacteria</taxon>
        <taxon>Thermotogati</taxon>
        <taxon>Deinococcota</taxon>
        <taxon>Deinococci</taxon>
        <taxon>Deinococcales</taxon>
        <taxon>Deinococcaceae</taxon>
        <taxon>Deinococcus</taxon>
    </lineage>
</organism>
<feature type="region of interest" description="Disordered" evidence="1">
    <location>
        <begin position="138"/>
        <end position="218"/>
    </location>
</feature>
<dbReference type="EnsemblBacteria" id="AAF10810">
    <property type="protein sequence ID" value="AAF10810"/>
    <property type="gene ID" value="DR_1229"/>
</dbReference>
<dbReference type="KEGG" id="dra:DR_1229"/>
<feature type="compositionally biased region" description="Basic residues" evidence="1">
    <location>
        <begin position="149"/>
        <end position="158"/>
    </location>
</feature>
<reference evidence="2 3" key="1">
    <citation type="journal article" date="1999" name="Science">
        <title>Genome sequence of the radioresistant bacterium Deinococcus radiodurans R1.</title>
        <authorList>
            <person name="White O."/>
            <person name="Eisen J.A."/>
            <person name="Heidelberg J.F."/>
            <person name="Hickey E.K."/>
            <person name="Peterson J.D."/>
            <person name="Dodson R.J."/>
            <person name="Haft D.H."/>
            <person name="Gwinn M.L."/>
            <person name="Nelson W.C."/>
            <person name="Richardson D.L."/>
            <person name="Moffat K.S."/>
            <person name="Qin H."/>
            <person name="Jiang L."/>
            <person name="Pamphile W."/>
            <person name="Crosby M."/>
            <person name="Shen M."/>
            <person name="Vamathevan J.J."/>
            <person name="Lam P."/>
            <person name="McDonald L."/>
            <person name="Utterback T."/>
            <person name="Zalewski C."/>
            <person name="Makarova K.S."/>
            <person name="Aravind L."/>
            <person name="Daly M.J."/>
            <person name="Minton K.W."/>
            <person name="Fleischmann R.D."/>
            <person name="Ketchum K.A."/>
            <person name="Nelson K.E."/>
            <person name="Salzberg S."/>
            <person name="Smith H.O."/>
            <person name="Venter J.C."/>
            <person name="Fraser C.M."/>
        </authorList>
    </citation>
    <scope>NUCLEOTIDE SEQUENCE [LARGE SCALE GENOMIC DNA]</scope>
    <source>
        <strain evidence="3">ATCC 13939 / DSM 20539 / JCM 16871 / LMG 4051 / NBRC 15346 / NCIMB 9279 / R1 / VKM B-1422</strain>
    </source>
</reference>
<protein>
    <submittedName>
        <fullName evidence="2">Uncharacterized protein</fullName>
    </submittedName>
</protein>
<dbReference type="PaxDb" id="243230-DR_1229"/>
<dbReference type="PIR" id="F75420">
    <property type="entry name" value="F75420"/>
</dbReference>
<keyword evidence="3" id="KW-1185">Reference proteome</keyword>
<dbReference type="STRING" id="243230.DR_1229"/>
<dbReference type="Proteomes" id="UP000002524">
    <property type="component" value="Chromosome 1"/>
</dbReference>
<sequence length="319" mass="33082">MVALPPALAQASTVPAFGALLAAYACEQTGAHGTRVWVASAGALHEVACEGRGLALSDGSLAQKALSGGSRKPGACSAPCPSAAGCWNSSARVRRDRRSCSPSRRCWGWPSKGCRPGKRGGAGAGWPRRSKTWCGGWRAASTSGSSCAARRKRRRRHWGSSGPSSGCSANTTRARHAPARSSPLASTGHSPAASGWGRSPSRNWCGAARPSVSSGRATSTRCWPAASANSVPKPPSSPRSVRAGTRWGCCTWTPGAPAAPRATTTRNSCSHSPSRRVWRLTTPGSTPSRPASARPPRRCARPAPCWRAACTCPTRCCGC</sequence>